<feature type="compositionally biased region" description="Basic and acidic residues" evidence="1">
    <location>
        <begin position="40"/>
        <end position="56"/>
    </location>
</feature>
<protein>
    <submittedName>
        <fullName evidence="2">Uncharacterized protein</fullName>
    </submittedName>
</protein>
<feature type="compositionally biased region" description="Basic and acidic residues" evidence="1">
    <location>
        <begin position="1"/>
        <end position="10"/>
    </location>
</feature>
<feature type="region of interest" description="Disordered" evidence="1">
    <location>
        <begin position="1"/>
        <end position="117"/>
    </location>
</feature>
<evidence type="ECO:0000256" key="1">
    <source>
        <dbReference type="SAM" id="MobiDB-lite"/>
    </source>
</evidence>
<accession>A0A7S0FX95</accession>
<gene>
    <name evidence="2" type="ORF">PBAH0796_LOCUS27445</name>
</gene>
<dbReference type="AlphaFoldDB" id="A0A7S0FX95"/>
<name>A0A7S0FX95_9DINO</name>
<evidence type="ECO:0000313" key="2">
    <source>
        <dbReference type="EMBL" id="CAD8383757.1"/>
    </source>
</evidence>
<proteinExistence type="predicted"/>
<sequence>MDHIAAKDAFRNLQESSRRHATGMALALENDTSQPRSPRAHHELDGFVHTSPHDAFARQGSRSSVPSASEDEHGDSEEGRGCLARDTSDAQSVSDSDEESVEASSSDLEEDLDERRP</sequence>
<dbReference type="EMBL" id="HBEG01045058">
    <property type="protein sequence ID" value="CAD8383757.1"/>
    <property type="molecule type" value="Transcribed_RNA"/>
</dbReference>
<reference evidence="2" key="1">
    <citation type="submission" date="2021-01" db="EMBL/GenBank/DDBJ databases">
        <authorList>
            <person name="Corre E."/>
            <person name="Pelletier E."/>
            <person name="Niang G."/>
            <person name="Scheremetjew M."/>
            <person name="Finn R."/>
            <person name="Kale V."/>
            <person name="Holt S."/>
            <person name="Cochrane G."/>
            <person name="Meng A."/>
            <person name="Brown T."/>
            <person name="Cohen L."/>
        </authorList>
    </citation>
    <scope>NUCLEOTIDE SEQUENCE</scope>
    <source>
        <strain evidence="2">Pbaha01</strain>
    </source>
</reference>
<feature type="compositionally biased region" description="Acidic residues" evidence="1">
    <location>
        <begin position="95"/>
        <end position="117"/>
    </location>
</feature>
<organism evidence="2">
    <name type="scientific">Pyrodinium bahamense</name>
    <dbReference type="NCBI Taxonomy" id="73915"/>
    <lineage>
        <taxon>Eukaryota</taxon>
        <taxon>Sar</taxon>
        <taxon>Alveolata</taxon>
        <taxon>Dinophyceae</taxon>
        <taxon>Gonyaulacales</taxon>
        <taxon>Pyrocystaceae</taxon>
        <taxon>Pyrodinium</taxon>
    </lineage>
</organism>